<name>A0A913ZKE8_PATMI</name>
<dbReference type="AlphaFoldDB" id="A0A913ZKE8"/>
<dbReference type="GeneID" id="119724503"/>
<dbReference type="OMA" id="CTICIIT"/>
<dbReference type="RefSeq" id="XP_038051517.1">
    <property type="nucleotide sequence ID" value="XM_038195589.1"/>
</dbReference>
<dbReference type="EnsemblMetazoa" id="XM_038195589.1">
    <property type="protein sequence ID" value="XP_038051517.1"/>
    <property type="gene ID" value="LOC119724503"/>
</dbReference>
<reference evidence="2" key="1">
    <citation type="submission" date="2022-11" db="UniProtKB">
        <authorList>
            <consortium name="EnsemblMetazoa"/>
        </authorList>
    </citation>
    <scope>IDENTIFICATION</scope>
</reference>
<sequence length="111" mass="12075">MGEWQQGLCGCFGNVGLCCITWFVPCYVHGKNAEAVGDDCLLCGLSIFVPFLNWYTLFVVRGKIREQRSIEGDQTNDILVTFCCAPCALVQAGAEMRDSTGLGIGQSMARV</sequence>
<evidence type="ECO:0000313" key="2">
    <source>
        <dbReference type="EnsemblMetazoa" id="XP_038051516.1"/>
    </source>
</evidence>
<dbReference type="InterPro" id="IPR006461">
    <property type="entry name" value="PLAC_motif_containing"/>
</dbReference>
<evidence type="ECO:0000313" key="3">
    <source>
        <dbReference type="Proteomes" id="UP000887568"/>
    </source>
</evidence>
<organism evidence="2 3">
    <name type="scientific">Patiria miniata</name>
    <name type="common">Bat star</name>
    <name type="synonym">Asterina miniata</name>
    <dbReference type="NCBI Taxonomy" id="46514"/>
    <lineage>
        <taxon>Eukaryota</taxon>
        <taxon>Metazoa</taxon>
        <taxon>Echinodermata</taxon>
        <taxon>Eleutherozoa</taxon>
        <taxon>Asterozoa</taxon>
        <taxon>Asteroidea</taxon>
        <taxon>Valvatacea</taxon>
        <taxon>Valvatida</taxon>
        <taxon>Asterinidae</taxon>
        <taxon>Patiria</taxon>
    </lineage>
</organism>
<comment type="similarity">
    <text evidence="1">Belongs to the cornifelin family.</text>
</comment>
<dbReference type="GeneID" id="119724502"/>
<proteinExistence type="inferred from homology"/>
<accession>A0A913ZKE8</accession>
<dbReference type="Proteomes" id="UP000887568">
    <property type="component" value="Unplaced"/>
</dbReference>
<dbReference type="NCBIfam" id="TIGR01571">
    <property type="entry name" value="A_thal_Cys_rich"/>
    <property type="match status" value="1"/>
</dbReference>
<protein>
    <submittedName>
        <fullName evidence="2">Uncharacterized protein</fullName>
    </submittedName>
</protein>
<evidence type="ECO:0000256" key="1">
    <source>
        <dbReference type="ARBA" id="ARBA00009024"/>
    </source>
</evidence>
<dbReference type="Pfam" id="PF04749">
    <property type="entry name" value="PLAC8"/>
    <property type="match status" value="1"/>
</dbReference>
<dbReference type="PANTHER" id="PTHR15907">
    <property type="entry name" value="DUF614 FAMILY PROTEIN-RELATED"/>
    <property type="match status" value="1"/>
</dbReference>
<dbReference type="OrthoDB" id="1045822at2759"/>
<keyword evidence="3" id="KW-1185">Reference proteome</keyword>
<dbReference type="EnsemblMetazoa" id="XM_038195588.1">
    <property type="protein sequence ID" value="XP_038051516.1"/>
    <property type="gene ID" value="LOC119724502"/>
</dbReference>
<dbReference type="RefSeq" id="XP_038051516.1">
    <property type="nucleotide sequence ID" value="XM_038195588.1"/>
</dbReference>